<dbReference type="AlphaFoldDB" id="A0A5C4SMM7"/>
<comment type="caution">
    <text evidence="4">The sequence shown here is derived from an EMBL/GenBank/DDBJ whole genome shotgun (WGS) entry which is preliminary data.</text>
</comment>
<dbReference type="Pfam" id="PF18962">
    <property type="entry name" value="Por_Secre_tail"/>
    <property type="match status" value="1"/>
</dbReference>
<keyword evidence="5" id="KW-1185">Reference proteome</keyword>
<dbReference type="Proteomes" id="UP000308713">
    <property type="component" value="Unassembled WGS sequence"/>
</dbReference>
<feature type="region of interest" description="Disordered" evidence="2">
    <location>
        <begin position="40"/>
        <end position="62"/>
    </location>
</feature>
<dbReference type="InterPro" id="IPR026444">
    <property type="entry name" value="Secre_tail"/>
</dbReference>
<dbReference type="Pfam" id="PF14099">
    <property type="entry name" value="Polysacc_lyase"/>
    <property type="match status" value="1"/>
</dbReference>
<dbReference type="OrthoDB" id="5699564at2"/>
<sequence length="525" mass="59445">MKIENLKFVMVFLVSCIGLHKLDAQVLWYGDPNLSVNDNFRRLDPNGNSNPSGDDCVDDPNSPPFVTTPTDIDFGKFWRITKPVSRKRAEFARTTGDVNTFTPQKGGTYYYGWRWRFNSEPDLNAGIAVFQWKTADGGDIDTNKQNYPYTMSYDGTTLNLNAFGPAEPNWNRPGSITQRRTTLWQRSIPEDEWVTFVIKVKVDDNFDMVNNRYVGYLEFWFNGVQQTLSNLNFNEYQVVLADSDKRAYHKTFDGVEVYPKWGSYNENACNFEVITDFDDMRVALTYSDALPSDSNDGNSSGLEGFYKIKHSITGKYWTVAPELSPNQNIITADEILPDSNKQIFEIKSVGTDGYYNISCLDTNWDAVRFEGQNVYPTTTSTPTTVTDNTRIFEFISNGSGIYDIHTPQTTTPRISFDDSGDVRYITSFGTNTKWLLESVNSLSSLEFDKSSIFVSNPINNTIEIKGLSSNISRVEVFNLIGKSLIVRETKGLSSLNLDATSLSSGMYLVKFYGDKTFSTKKIVKR</sequence>
<dbReference type="Gene3D" id="2.80.10.50">
    <property type="match status" value="1"/>
</dbReference>
<proteinExistence type="predicted"/>
<name>A0A5C4SMM7_9FLAO</name>
<dbReference type="EMBL" id="VDCS01000006">
    <property type="protein sequence ID" value="TNJ45008.1"/>
    <property type="molecule type" value="Genomic_DNA"/>
</dbReference>
<protein>
    <submittedName>
        <fullName evidence="4">T9SS type A sorting domain-containing protein</fullName>
    </submittedName>
</protein>
<evidence type="ECO:0000256" key="1">
    <source>
        <dbReference type="ARBA" id="ARBA00022729"/>
    </source>
</evidence>
<accession>A0A5C4SMM7</accession>
<feature type="domain" description="Secretion system C-terminal sorting" evidence="3">
    <location>
        <begin position="456"/>
        <end position="523"/>
    </location>
</feature>
<evidence type="ECO:0000313" key="4">
    <source>
        <dbReference type="EMBL" id="TNJ45008.1"/>
    </source>
</evidence>
<dbReference type="NCBIfam" id="TIGR04183">
    <property type="entry name" value="Por_Secre_tail"/>
    <property type="match status" value="1"/>
</dbReference>
<dbReference type="RefSeq" id="WP_139696351.1">
    <property type="nucleotide sequence ID" value="NZ_CP074074.1"/>
</dbReference>
<dbReference type="InterPro" id="IPR025975">
    <property type="entry name" value="Polysacc_lyase"/>
</dbReference>
<organism evidence="4 5">
    <name type="scientific">Allotamlana fucoidanivorans</name>
    <dbReference type="NCBI Taxonomy" id="2583814"/>
    <lineage>
        <taxon>Bacteria</taxon>
        <taxon>Pseudomonadati</taxon>
        <taxon>Bacteroidota</taxon>
        <taxon>Flavobacteriia</taxon>
        <taxon>Flavobacteriales</taxon>
        <taxon>Flavobacteriaceae</taxon>
        <taxon>Allotamlana</taxon>
    </lineage>
</organism>
<gene>
    <name evidence="4" type="ORF">FGF67_07585</name>
</gene>
<reference evidence="4 5" key="1">
    <citation type="submission" date="2019-05" db="EMBL/GenBank/DDBJ databases">
        <title>Tamlana fucoidanivorans sp. nov., isolated from the surface of algae collected from Fujian province in China.</title>
        <authorList>
            <person name="Li J."/>
        </authorList>
    </citation>
    <scope>NUCLEOTIDE SEQUENCE [LARGE SCALE GENOMIC DNA]</scope>
    <source>
        <strain evidence="4 5">CW2-9</strain>
    </source>
</reference>
<evidence type="ECO:0000259" key="3">
    <source>
        <dbReference type="Pfam" id="PF18962"/>
    </source>
</evidence>
<keyword evidence="1" id="KW-0732">Signal</keyword>
<evidence type="ECO:0000313" key="5">
    <source>
        <dbReference type="Proteomes" id="UP000308713"/>
    </source>
</evidence>
<evidence type="ECO:0000256" key="2">
    <source>
        <dbReference type="SAM" id="MobiDB-lite"/>
    </source>
</evidence>